<keyword evidence="4" id="KW-1185">Reference proteome</keyword>
<dbReference type="SMART" id="SM00356">
    <property type="entry name" value="ZnF_C3H1"/>
    <property type="match status" value="3"/>
</dbReference>
<evidence type="ECO:0000259" key="2">
    <source>
        <dbReference type="PROSITE" id="PS50103"/>
    </source>
</evidence>
<keyword evidence="1" id="KW-0479">Metal-binding</keyword>
<keyword evidence="1" id="KW-0863">Zinc-finger</keyword>
<dbReference type="GO" id="GO:0008270">
    <property type="term" value="F:zinc ion binding"/>
    <property type="evidence" value="ECO:0007669"/>
    <property type="project" value="UniProtKB-KW"/>
</dbReference>
<comment type="caution">
    <text evidence="3">The sequence shown here is derived from an EMBL/GenBank/DDBJ whole genome shotgun (WGS) entry which is preliminary data.</text>
</comment>
<dbReference type="AlphaFoldDB" id="A0A1Z5JWR5"/>
<dbReference type="PANTHER" id="PTHR46156">
    <property type="entry name" value="CCCH ZINGC FINGER"/>
    <property type="match status" value="1"/>
</dbReference>
<dbReference type="Gene3D" id="4.10.1000.10">
    <property type="entry name" value="Zinc finger, CCCH-type"/>
    <property type="match status" value="1"/>
</dbReference>
<dbReference type="GO" id="GO:0005634">
    <property type="term" value="C:nucleus"/>
    <property type="evidence" value="ECO:0007669"/>
    <property type="project" value="TreeGrafter"/>
</dbReference>
<feature type="zinc finger region" description="C3H1-type" evidence="1">
    <location>
        <begin position="289"/>
        <end position="316"/>
    </location>
</feature>
<keyword evidence="1" id="KW-0862">Zinc</keyword>
<feature type="domain" description="C3H1-type" evidence="2">
    <location>
        <begin position="289"/>
        <end position="316"/>
    </location>
</feature>
<dbReference type="InterPro" id="IPR000571">
    <property type="entry name" value="Znf_CCCH"/>
</dbReference>
<evidence type="ECO:0000313" key="4">
    <source>
        <dbReference type="Proteomes" id="UP000198406"/>
    </source>
</evidence>
<reference evidence="3 4" key="1">
    <citation type="journal article" date="2015" name="Plant Cell">
        <title>Oil accumulation by the oleaginous diatom Fistulifera solaris as revealed by the genome and transcriptome.</title>
        <authorList>
            <person name="Tanaka T."/>
            <person name="Maeda Y."/>
            <person name="Veluchamy A."/>
            <person name="Tanaka M."/>
            <person name="Abida H."/>
            <person name="Marechal E."/>
            <person name="Bowler C."/>
            <person name="Muto M."/>
            <person name="Sunaga Y."/>
            <person name="Tanaka M."/>
            <person name="Yoshino T."/>
            <person name="Taniguchi T."/>
            <person name="Fukuda Y."/>
            <person name="Nemoto M."/>
            <person name="Matsumoto M."/>
            <person name="Wong P.S."/>
            <person name="Aburatani S."/>
            <person name="Fujibuchi W."/>
        </authorList>
    </citation>
    <scope>NUCLEOTIDE SEQUENCE [LARGE SCALE GENOMIC DNA]</scope>
    <source>
        <strain evidence="3 4">JPCC DA0580</strain>
    </source>
</reference>
<evidence type="ECO:0000313" key="3">
    <source>
        <dbReference type="EMBL" id="GAX18470.1"/>
    </source>
</evidence>
<proteinExistence type="predicted"/>
<dbReference type="OrthoDB" id="49074at2759"/>
<organism evidence="3 4">
    <name type="scientific">Fistulifera solaris</name>
    <name type="common">Oleaginous diatom</name>
    <dbReference type="NCBI Taxonomy" id="1519565"/>
    <lineage>
        <taxon>Eukaryota</taxon>
        <taxon>Sar</taxon>
        <taxon>Stramenopiles</taxon>
        <taxon>Ochrophyta</taxon>
        <taxon>Bacillariophyta</taxon>
        <taxon>Bacillariophyceae</taxon>
        <taxon>Bacillariophycidae</taxon>
        <taxon>Naviculales</taxon>
        <taxon>Naviculaceae</taxon>
        <taxon>Fistulifera</taxon>
    </lineage>
</organism>
<protein>
    <recommendedName>
        <fullName evidence="2">C3H1-type domain-containing protein</fullName>
    </recommendedName>
</protein>
<sequence>MTRLQYSGRAPPFGKPYANSKKWVRTSTVEPANVVTKSTHSWKRPAQEMTALSWMETTQNDAKAIRTSETAVSSGYQVSRNKLVRKDVEKERATTENHKMTTSEHPFIQKIETTPKDATAHESSSSEMAVSSGYQVSRNKLIRNEGKKGIETGTIASCPETTTESSTANGVYTKNKKNSLRRLINLEEESSQPIPHNSDAICKYSRVSKKRKRSVPAKRIQVDSIDDLEEKPEEEEEERGKKLLTDFAYRETKSQGLVRVQKDAVCPTFLQGIECTNVRCLKRHDVPAEQAMPICSFFQRKGMCLKEDCKFRHVKVSFGALNCPNFERKGYCDDVSCKLMHRKRPRVPNQPQRSIK</sequence>
<gene>
    <name evidence="3" type="ORF">FisN_2Lh124</name>
</gene>
<dbReference type="EMBL" id="BDSP01000130">
    <property type="protein sequence ID" value="GAX18470.1"/>
    <property type="molecule type" value="Genomic_DNA"/>
</dbReference>
<dbReference type="InParanoid" id="A0A1Z5JWR5"/>
<dbReference type="Proteomes" id="UP000198406">
    <property type="component" value="Unassembled WGS sequence"/>
</dbReference>
<evidence type="ECO:0000256" key="1">
    <source>
        <dbReference type="PROSITE-ProRule" id="PRU00723"/>
    </source>
</evidence>
<name>A0A1Z5JWR5_FISSO</name>
<dbReference type="PROSITE" id="PS50103">
    <property type="entry name" value="ZF_C3H1"/>
    <property type="match status" value="1"/>
</dbReference>
<accession>A0A1Z5JWR5</accession>
<dbReference type="PANTHER" id="PTHR46156:SF1">
    <property type="entry name" value="ZINC FINGER CCCH DOMAIN-CONTAINING PROTEIN 3"/>
    <property type="match status" value="1"/>
</dbReference>